<dbReference type="EMBL" id="AZMM01008037">
    <property type="protein sequence ID" value="ETJ37764.1"/>
    <property type="molecule type" value="Genomic_DNA"/>
</dbReference>
<evidence type="ECO:0000313" key="2">
    <source>
        <dbReference type="EMBL" id="ETJ37764.1"/>
    </source>
</evidence>
<sequence>QTVSVLETENKRLKDKITDLTYDFSELNEKYQEIKLKFDGLTTYLHERLGHAKETILFTIQQGVKYLQNA</sequence>
<feature type="non-terminal residue" evidence="2">
    <location>
        <position position="70"/>
    </location>
</feature>
<feature type="non-terminal residue" evidence="2">
    <location>
        <position position="1"/>
    </location>
</feature>
<comment type="caution">
    <text evidence="2">The sequence shown here is derived from an EMBL/GenBank/DDBJ whole genome shotgun (WGS) entry which is preliminary data.</text>
</comment>
<name>W1Y9E4_9ZZZZ</name>
<protein>
    <submittedName>
        <fullName evidence="2">Mobilization protein</fullName>
    </submittedName>
</protein>
<keyword evidence="1" id="KW-0175">Coiled coil</keyword>
<feature type="coiled-coil region" evidence="1">
    <location>
        <begin position="3"/>
        <end position="30"/>
    </location>
</feature>
<proteinExistence type="predicted"/>
<dbReference type="AlphaFoldDB" id="W1Y9E4"/>
<gene>
    <name evidence="2" type="ORF">Q604_UNBC08037G0001</name>
</gene>
<organism evidence="2">
    <name type="scientific">human gut metagenome</name>
    <dbReference type="NCBI Taxonomy" id="408170"/>
    <lineage>
        <taxon>unclassified sequences</taxon>
        <taxon>metagenomes</taxon>
        <taxon>organismal metagenomes</taxon>
    </lineage>
</organism>
<evidence type="ECO:0000256" key="1">
    <source>
        <dbReference type="SAM" id="Coils"/>
    </source>
</evidence>
<accession>W1Y9E4</accession>
<reference evidence="2" key="1">
    <citation type="submission" date="2013-12" db="EMBL/GenBank/DDBJ databases">
        <title>A Varibaculum cambriense genome reconstructed from a premature infant gut community with otherwise low bacterial novelty that shifts toward anaerobic metabolism during the third week of life.</title>
        <authorList>
            <person name="Brown C.T."/>
            <person name="Sharon I."/>
            <person name="Thomas B.C."/>
            <person name="Castelle C.J."/>
            <person name="Morowitz M.J."/>
            <person name="Banfield J.F."/>
        </authorList>
    </citation>
    <scope>NUCLEOTIDE SEQUENCE</scope>
</reference>